<dbReference type="RefSeq" id="WP_208842176.1">
    <property type="nucleotide sequence ID" value="NZ_CP072133.1"/>
</dbReference>
<name>A0A975HK58_9GAMM</name>
<gene>
    <name evidence="1" type="ORF">J5O05_11575</name>
</gene>
<reference evidence="1" key="1">
    <citation type="submission" date="2021-03" db="EMBL/GenBank/DDBJ databases">
        <title>Complete Genome of Pseudoalteromonas xiamenensis STKMTI.2, a new potential marine bacterium producing anti-Vibrio compounds.</title>
        <authorList>
            <person name="Handayani D.P."/>
            <person name="Isnansetyo A."/>
            <person name="Istiqomah I."/>
            <person name="Jumina J."/>
        </authorList>
    </citation>
    <scope>NUCLEOTIDE SEQUENCE</scope>
    <source>
        <strain evidence="1">STKMTI.2</strain>
    </source>
</reference>
<protein>
    <submittedName>
        <fullName evidence="1">Uncharacterized protein</fullName>
    </submittedName>
</protein>
<dbReference type="KEGG" id="pxi:J5O05_11575"/>
<dbReference type="EMBL" id="CP072133">
    <property type="protein sequence ID" value="QTH70587.1"/>
    <property type="molecule type" value="Genomic_DNA"/>
</dbReference>
<keyword evidence="2" id="KW-1185">Reference proteome</keyword>
<organism evidence="1 2">
    <name type="scientific">Pseudoalteromonas xiamenensis</name>
    <dbReference type="NCBI Taxonomy" id="882626"/>
    <lineage>
        <taxon>Bacteria</taxon>
        <taxon>Pseudomonadati</taxon>
        <taxon>Pseudomonadota</taxon>
        <taxon>Gammaproteobacteria</taxon>
        <taxon>Alteromonadales</taxon>
        <taxon>Pseudoalteromonadaceae</taxon>
        <taxon>Pseudoalteromonas</taxon>
    </lineage>
</organism>
<accession>A0A975HK58</accession>
<evidence type="ECO:0000313" key="2">
    <source>
        <dbReference type="Proteomes" id="UP000664904"/>
    </source>
</evidence>
<proteinExistence type="predicted"/>
<sequence length="50" mass="5694">MKLMEVRKTLNLQPELAESLTRLAVKLQTTEQRLIRGILSKVLVEVSSND</sequence>
<dbReference type="Proteomes" id="UP000664904">
    <property type="component" value="Chromosome"/>
</dbReference>
<dbReference type="AlphaFoldDB" id="A0A975HK58"/>
<evidence type="ECO:0000313" key="1">
    <source>
        <dbReference type="EMBL" id="QTH70587.1"/>
    </source>
</evidence>